<dbReference type="AlphaFoldDB" id="A0A1L8MMD5"/>
<dbReference type="InterPro" id="IPR051531">
    <property type="entry name" value="N-acetyltransferase"/>
</dbReference>
<sequence>MEKFSIETDRLVIRPLALGDYDAWYQGFDSRKVSQHAFDDGRLDMTVCDPQWFQSLVARHQELWDKDDTYIFAAFDKSGQHLGMLNIATLARTNMQWGELGYFIHNQHWRKGFAYEALSALVEASWKELGFHHLEAQISPENRASQQLAEKLGFVYECRRPKFAFEAGQWVDKDIYSKNLHEQPLD</sequence>
<reference evidence="3" key="1">
    <citation type="submission" date="2016-06" db="EMBL/GenBank/DDBJ databases">
        <authorList>
            <person name="de Vries S.P.W."/>
            <person name="Hadjirin N.F."/>
            <person name="Lay E.M."/>
            <person name="Zadoks R.N."/>
            <person name="Peacock S.J."/>
            <person name="Parkhill J."/>
            <person name="Grant A.J."/>
            <person name="Mcdougall S."/>
            <person name="Holmes M.A."/>
        </authorList>
    </citation>
    <scope>NUCLEOTIDE SEQUENCE [LARGE SCALE GENOMIC DNA]</scope>
    <source>
        <strain evidence="3">NZ1587</strain>
    </source>
</reference>
<dbReference type="Gene3D" id="3.40.630.30">
    <property type="match status" value="1"/>
</dbReference>
<keyword evidence="3" id="KW-1185">Reference proteome</keyword>
<comment type="caution">
    <text evidence="2">The sequence shown here is derived from an EMBL/GenBank/DDBJ whole genome shotgun (WGS) entry which is preliminary data.</text>
</comment>
<dbReference type="InterPro" id="IPR000182">
    <property type="entry name" value="GNAT_dom"/>
</dbReference>
<gene>
    <name evidence="2" type="ORF">A9Q68_07865</name>
</gene>
<dbReference type="GO" id="GO:0016747">
    <property type="term" value="F:acyltransferase activity, transferring groups other than amino-acyl groups"/>
    <property type="evidence" value="ECO:0007669"/>
    <property type="project" value="InterPro"/>
</dbReference>
<dbReference type="Proteomes" id="UP000182015">
    <property type="component" value="Unassembled WGS sequence"/>
</dbReference>
<dbReference type="Pfam" id="PF13302">
    <property type="entry name" value="Acetyltransf_3"/>
    <property type="match status" value="1"/>
</dbReference>
<dbReference type="SUPFAM" id="SSF55729">
    <property type="entry name" value="Acyl-CoA N-acyltransferases (Nat)"/>
    <property type="match status" value="1"/>
</dbReference>
<proteinExistence type="predicted"/>
<keyword evidence="2" id="KW-0808">Transferase</keyword>
<accession>A0A1L8MMD5</accession>
<name>A0A1L8MMD5_9STRE</name>
<dbReference type="RefSeq" id="WP_071794176.1">
    <property type="nucleotide sequence ID" value="NZ_LZDD01000002.1"/>
</dbReference>
<dbReference type="STRING" id="1856638.A9Q68_07865"/>
<evidence type="ECO:0000313" key="2">
    <source>
        <dbReference type="EMBL" id="OJF71886.1"/>
    </source>
</evidence>
<dbReference type="OrthoDB" id="9798081at2"/>
<dbReference type="PROSITE" id="PS51186">
    <property type="entry name" value="GNAT"/>
    <property type="match status" value="1"/>
</dbReference>
<evidence type="ECO:0000259" key="1">
    <source>
        <dbReference type="PROSITE" id="PS51186"/>
    </source>
</evidence>
<feature type="domain" description="N-acetyltransferase" evidence="1">
    <location>
        <begin position="11"/>
        <end position="176"/>
    </location>
</feature>
<organism evidence="2 3">
    <name type="scientific">Streptococcus bovimastitidis</name>
    <dbReference type="NCBI Taxonomy" id="1856638"/>
    <lineage>
        <taxon>Bacteria</taxon>
        <taxon>Bacillati</taxon>
        <taxon>Bacillota</taxon>
        <taxon>Bacilli</taxon>
        <taxon>Lactobacillales</taxon>
        <taxon>Streptococcaceae</taxon>
        <taxon>Streptococcus</taxon>
    </lineage>
</organism>
<protein>
    <submittedName>
        <fullName evidence="2">GNAT family acetyltransferase</fullName>
    </submittedName>
</protein>
<dbReference type="PANTHER" id="PTHR43792">
    <property type="entry name" value="GNAT FAMILY, PUTATIVE (AFU_ORTHOLOGUE AFUA_3G00765)-RELATED-RELATED"/>
    <property type="match status" value="1"/>
</dbReference>
<dbReference type="InterPro" id="IPR016181">
    <property type="entry name" value="Acyl_CoA_acyltransferase"/>
</dbReference>
<evidence type="ECO:0000313" key="3">
    <source>
        <dbReference type="Proteomes" id="UP000182015"/>
    </source>
</evidence>
<dbReference type="EMBL" id="LZDD01000002">
    <property type="protein sequence ID" value="OJF71886.1"/>
    <property type="molecule type" value="Genomic_DNA"/>
</dbReference>